<dbReference type="AlphaFoldDB" id="X1UHE3"/>
<gene>
    <name evidence="2" type="ORF">S12H4_62179</name>
</gene>
<evidence type="ECO:0000313" key="2">
    <source>
        <dbReference type="EMBL" id="GAJ16949.1"/>
    </source>
</evidence>
<comment type="caution">
    <text evidence="2">The sequence shown here is derived from an EMBL/GenBank/DDBJ whole genome shotgun (WGS) entry which is preliminary data.</text>
</comment>
<accession>X1UHE3</accession>
<dbReference type="EMBL" id="BARW01041586">
    <property type="protein sequence ID" value="GAJ16949.1"/>
    <property type="molecule type" value="Genomic_DNA"/>
</dbReference>
<reference evidence="2" key="1">
    <citation type="journal article" date="2014" name="Front. Microbiol.">
        <title>High frequency of phylogenetically diverse reductive dehalogenase-homologous genes in deep subseafloor sedimentary metagenomes.</title>
        <authorList>
            <person name="Kawai M."/>
            <person name="Futagami T."/>
            <person name="Toyoda A."/>
            <person name="Takaki Y."/>
            <person name="Nishi S."/>
            <person name="Hori S."/>
            <person name="Arai W."/>
            <person name="Tsubouchi T."/>
            <person name="Morono Y."/>
            <person name="Uchiyama I."/>
            <person name="Ito T."/>
            <person name="Fujiyama A."/>
            <person name="Inagaki F."/>
            <person name="Takami H."/>
        </authorList>
    </citation>
    <scope>NUCLEOTIDE SEQUENCE</scope>
    <source>
        <strain evidence="2">Expedition CK06-06</strain>
    </source>
</reference>
<feature type="region of interest" description="Disordered" evidence="1">
    <location>
        <begin position="16"/>
        <end position="36"/>
    </location>
</feature>
<proteinExistence type="predicted"/>
<name>X1UHE3_9ZZZZ</name>
<feature type="non-terminal residue" evidence="2">
    <location>
        <position position="1"/>
    </location>
</feature>
<evidence type="ECO:0000256" key="1">
    <source>
        <dbReference type="SAM" id="MobiDB-lite"/>
    </source>
</evidence>
<protein>
    <submittedName>
        <fullName evidence="2">Uncharacterized protein</fullName>
    </submittedName>
</protein>
<sequence length="36" mass="3881">EWRGVGFYFIWTPSLPKTHPPPGVLGGQQVGRTSAG</sequence>
<organism evidence="2">
    <name type="scientific">marine sediment metagenome</name>
    <dbReference type="NCBI Taxonomy" id="412755"/>
    <lineage>
        <taxon>unclassified sequences</taxon>
        <taxon>metagenomes</taxon>
        <taxon>ecological metagenomes</taxon>
    </lineage>
</organism>